<feature type="transmembrane region" description="Helical" evidence="6">
    <location>
        <begin position="294"/>
        <end position="318"/>
    </location>
</feature>
<proteinExistence type="predicted"/>
<dbReference type="PANTHER" id="PTHR35007">
    <property type="entry name" value="INTEGRAL MEMBRANE PROTEIN-RELATED"/>
    <property type="match status" value="1"/>
</dbReference>
<comment type="caution">
    <text evidence="8">The sequence shown here is derived from an EMBL/GenBank/DDBJ whole genome shotgun (WGS) entry which is preliminary data.</text>
</comment>
<dbReference type="RefSeq" id="WP_061170055.1">
    <property type="nucleotide sequence ID" value="NZ_FCOA02000019.1"/>
</dbReference>
<name>A0A158C946_9BURK</name>
<protein>
    <submittedName>
        <fullName evidence="8">Type II secretion system protein</fullName>
    </submittedName>
</protein>
<gene>
    <name evidence="8" type="ORF">AWB79_04965</name>
</gene>
<keyword evidence="2" id="KW-1003">Cell membrane</keyword>
<evidence type="ECO:0000256" key="6">
    <source>
        <dbReference type="SAM" id="Phobius"/>
    </source>
</evidence>
<evidence type="ECO:0000313" key="8">
    <source>
        <dbReference type="EMBL" id="SAK78863.1"/>
    </source>
</evidence>
<evidence type="ECO:0000256" key="3">
    <source>
        <dbReference type="ARBA" id="ARBA00022692"/>
    </source>
</evidence>
<dbReference type="Proteomes" id="UP000054851">
    <property type="component" value="Unassembled WGS sequence"/>
</dbReference>
<accession>A0A158C946</accession>
<feature type="domain" description="Type II secretion system protein GspF" evidence="7">
    <location>
        <begin position="178"/>
        <end position="304"/>
    </location>
</feature>
<comment type="subcellular location">
    <subcellularLocation>
        <location evidence="1">Cell membrane</location>
        <topology evidence="1">Multi-pass membrane protein</topology>
    </subcellularLocation>
</comment>
<dbReference type="OrthoDB" id="9810662at2"/>
<evidence type="ECO:0000256" key="2">
    <source>
        <dbReference type="ARBA" id="ARBA00022475"/>
    </source>
</evidence>
<evidence type="ECO:0000256" key="1">
    <source>
        <dbReference type="ARBA" id="ARBA00004651"/>
    </source>
</evidence>
<feature type="transmembrane region" description="Helical" evidence="6">
    <location>
        <begin position="138"/>
        <end position="160"/>
    </location>
</feature>
<feature type="transmembrane region" description="Helical" evidence="6">
    <location>
        <begin position="101"/>
        <end position="126"/>
    </location>
</feature>
<dbReference type="AlphaFoldDB" id="A0A158C946"/>
<keyword evidence="9" id="KW-1185">Reference proteome</keyword>
<sequence length="322" mass="34934">MNQENVETLVNLLMLLGLLAGLAVWWAHKHGGNRGRIAERTRMAAAMHRGEGAAEDDDGEEVSRRERLLRRLARIGDKIPLFDAKYRLKLRKEMVRSGYRSSAAVSILLAVKFFVGLVCAAATVMLGTHIPMVGAHPAGRGVAMLMVFIVGMIVPEYIVAIKASYRRKAMAACLPDALDLLVICTNAGNSLGVSIRRVGDELKTICPPLSDEFSLAADELKLSGDSTRVLNNLADRIDLPSIRALISTLNQSMRYGTPITQALRTLSRTERVAHIVALEEKAAKLAPKMVVPMLLFILPAIIAIAAGPAVIQLLAFIAKDAK</sequence>
<evidence type="ECO:0000313" key="9">
    <source>
        <dbReference type="Proteomes" id="UP000054851"/>
    </source>
</evidence>
<dbReference type="STRING" id="1777140.AWB79_04965"/>
<feature type="transmembrane region" description="Helical" evidence="6">
    <location>
        <begin position="6"/>
        <end position="27"/>
    </location>
</feature>
<evidence type="ECO:0000256" key="5">
    <source>
        <dbReference type="ARBA" id="ARBA00023136"/>
    </source>
</evidence>
<reference evidence="8" key="1">
    <citation type="submission" date="2016-01" db="EMBL/GenBank/DDBJ databases">
        <authorList>
            <person name="Peeters C."/>
        </authorList>
    </citation>
    <scope>NUCLEOTIDE SEQUENCE</scope>
    <source>
        <strain evidence="8">LMG 29322</strain>
    </source>
</reference>
<keyword evidence="5 6" id="KW-0472">Membrane</keyword>
<organism evidence="8 9">
    <name type="scientific">Caballeronia hypogeia</name>
    <dbReference type="NCBI Taxonomy" id="1777140"/>
    <lineage>
        <taxon>Bacteria</taxon>
        <taxon>Pseudomonadati</taxon>
        <taxon>Pseudomonadota</taxon>
        <taxon>Betaproteobacteria</taxon>
        <taxon>Burkholderiales</taxon>
        <taxon>Burkholderiaceae</taxon>
        <taxon>Caballeronia</taxon>
    </lineage>
</organism>
<evidence type="ECO:0000256" key="4">
    <source>
        <dbReference type="ARBA" id="ARBA00022989"/>
    </source>
</evidence>
<dbReference type="GO" id="GO:0005886">
    <property type="term" value="C:plasma membrane"/>
    <property type="evidence" value="ECO:0007669"/>
    <property type="project" value="UniProtKB-SubCell"/>
</dbReference>
<keyword evidence="4 6" id="KW-1133">Transmembrane helix</keyword>
<dbReference type="InterPro" id="IPR018076">
    <property type="entry name" value="T2SS_GspF_dom"/>
</dbReference>
<keyword evidence="3 6" id="KW-0812">Transmembrane</keyword>
<dbReference type="PANTHER" id="PTHR35007:SF2">
    <property type="entry name" value="PILUS ASSEMBLE PROTEIN"/>
    <property type="match status" value="1"/>
</dbReference>
<dbReference type="EMBL" id="FCOA02000019">
    <property type="protein sequence ID" value="SAK78863.1"/>
    <property type="molecule type" value="Genomic_DNA"/>
</dbReference>
<dbReference type="Pfam" id="PF00482">
    <property type="entry name" value="T2SSF"/>
    <property type="match status" value="1"/>
</dbReference>
<evidence type="ECO:0000259" key="7">
    <source>
        <dbReference type="Pfam" id="PF00482"/>
    </source>
</evidence>